<dbReference type="AlphaFoldDB" id="A0A5N5VYI9"/>
<accession>A0A5N5VYI9</accession>
<dbReference type="Gene3D" id="3.40.1190.20">
    <property type="match status" value="1"/>
</dbReference>
<evidence type="ECO:0000256" key="10">
    <source>
        <dbReference type="ARBA" id="ARBA00047428"/>
    </source>
</evidence>
<dbReference type="Pfam" id="PF01467">
    <property type="entry name" value="CTP_transf_like"/>
    <property type="match status" value="1"/>
</dbReference>
<dbReference type="NCBIfam" id="TIGR02199">
    <property type="entry name" value="rfaE_dom_II"/>
    <property type="match status" value="1"/>
</dbReference>
<gene>
    <name evidence="13" type="primary">rfaE2</name>
    <name evidence="13" type="ORF">FRZ00_31675</name>
</gene>
<dbReference type="InterPro" id="IPR002173">
    <property type="entry name" value="Carboh/pur_kinase_PfkB_CS"/>
</dbReference>
<dbReference type="OrthoDB" id="9802794at2"/>
<keyword evidence="14" id="KW-1185">Reference proteome</keyword>
<dbReference type="GO" id="GO:0033786">
    <property type="term" value="F:heptose-1-phosphate adenylyltransferase activity"/>
    <property type="evidence" value="ECO:0007669"/>
    <property type="project" value="TreeGrafter"/>
</dbReference>
<dbReference type="SUPFAM" id="SSF52374">
    <property type="entry name" value="Nucleotidylyl transferase"/>
    <property type="match status" value="1"/>
</dbReference>
<comment type="catalytic activity">
    <reaction evidence="10">
        <text>D-glycero-beta-D-manno-heptose 1-phosphate + ATP + H(+) = ADP-D-glycero-beta-D-manno-heptose + diphosphate</text>
        <dbReference type="Rhea" id="RHEA:27465"/>
        <dbReference type="ChEBI" id="CHEBI:15378"/>
        <dbReference type="ChEBI" id="CHEBI:30616"/>
        <dbReference type="ChEBI" id="CHEBI:33019"/>
        <dbReference type="ChEBI" id="CHEBI:59967"/>
        <dbReference type="ChEBI" id="CHEBI:61593"/>
        <dbReference type="EC" id="2.7.7.70"/>
    </reaction>
</comment>
<proteinExistence type="predicted"/>
<dbReference type="SUPFAM" id="SSF53613">
    <property type="entry name" value="Ribokinase-like"/>
    <property type="match status" value="1"/>
</dbReference>
<evidence type="ECO:0000259" key="11">
    <source>
        <dbReference type="Pfam" id="PF00294"/>
    </source>
</evidence>
<keyword evidence="6" id="KW-0418">Kinase</keyword>
<keyword evidence="8" id="KW-0511">Multifunctional enzyme</keyword>
<keyword evidence="3 13" id="KW-0808">Transferase</keyword>
<keyword evidence="5" id="KW-0547">Nucleotide-binding</keyword>
<dbReference type="InterPro" id="IPR014729">
    <property type="entry name" value="Rossmann-like_a/b/a_fold"/>
</dbReference>
<evidence type="ECO:0000256" key="1">
    <source>
        <dbReference type="ARBA" id="ARBA00004713"/>
    </source>
</evidence>
<evidence type="ECO:0000259" key="12">
    <source>
        <dbReference type="Pfam" id="PF01467"/>
    </source>
</evidence>
<dbReference type="GO" id="GO:0005829">
    <property type="term" value="C:cytosol"/>
    <property type="evidence" value="ECO:0007669"/>
    <property type="project" value="TreeGrafter"/>
</dbReference>
<name>A0A5N5VYI9_STRMB</name>
<evidence type="ECO:0000256" key="3">
    <source>
        <dbReference type="ARBA" id="ARBA00022679"/>
    </source>
</evidence>
<dbReference type="InterPro" id="IPR011914">
    <property type="entry name" value="RfaE_dom_II"/>
</dbReference>
<comment type="caution">
    <text evidence="13">The sequence shown here is derived from an EMBL/GenBank/DDBJ whole genome shotgun (WGS) entry which is preliminary data.</text>
</comment>
<organism evidence="13 14">
    <name type="scientific">Streptomyces mobaraensis</name>
    <name type="common">Streptoverticillium mobaraense</name>
    <dbReference type="NCBI Taxonomy" id="35621"/>
    <lineage>
        <taxon>Bacteria</taxon>
        <taxon>Bacillati</taxon>
        <taxon>Actinomycetota</taxon>
        <taxon>Actinomycetes</taxon>
        <taxon>Kitasatosporales</taxon>
        <taxon>Streptomycetaceae</taxon>
        <taxon>Streptomyces</taxon>
    </lineage>
</organism>
<dbReference type="Pfam" id="PF00294">
    <property type="entry name" value="PfkB"/>
    <property type="match status" value="1"/>
</dbReference>
<dbReference type="RefSeq" id="WP_152265882.1">
    <property type="nucleotide sequence ID" value="NZ_VOKX01000122.1"/>
</dbReference>
<dbReference type="InterPro" id="IPR029056">
    <property type="entry name" value="Ribokinase-like"/>
</dbReference>
<evidence type="ECO:0000313" key="14">
    <source>
        <dbReference type="Proteomes" id="UP000327000"/>
    </source>
</evidence>
<keyword evidence="7" id="KW-0067">ATP-binding</keyword>
<reference evidence="13 14" key="1">
    <citation type="journal article" date="2019" name="Microb. Cell Fact.">
        <title>Exploring novel herbicidin analogues by transcriptional regulator overexpression and MS/MS molecular networking.</title>
        <authorList>
            <person name="Shi Y."/>
            <person name="Gu R."/>
            <person name="Li Y."/>
            <person name="Wang X."/>
            <person name="Ren W."/>
            <person name="Li X."/>
            <person name="Wang L."/>
            <person name="Xie Y."/>
            <person name="Hong B."/>
        </authorList>
    </citation>
    <scope>NUCLEOTIDE SEQUENCE [LARGE SCALE GENOMIC DNA]</scope>
    <source>
        <strain evidence="13 14">US-43</strain>
    </source>
</reference>
<dbReference type="PANTHER" id="PTHR46969:SF1">
    <property type="entry name" value="BIFUNCTIONAL PROTEIN HLDE"/>
    <property type="match status" value="1"/>
</dbReference>
<evidence type="ECO:0000256" key="5">
    <source>
        <dbReference type="ARBA" id="ARBA00022741"/>
    </source>
</evidence>
<dbReference type="NCBIfam" id="TIGR00125">
    <property type="entry name" value="cyt_tran_rel"/>
    <property type="match status" value="1"/>
</dbReference>
<evidence type="ECO:0000256" key="9">
    <source>
        <dbReference type="ARBA" id="ARBA00023277"/>
    </source>
</evidence>
<dbReference type="PROSITE" id="PS00583">
    <property type="entry name" value="PFKB_KINASES_1"/>
    <property type="match status" value="1"/>
</dbReference>
<dbReference type="GO" id="GO:0016773">
    <property type="term" value="F:phosphotransferase activity, alcohol group as acceptor"/>
    <property type="evidence" value="ECO:0007669"/>
    <property type="project" value="InterPro"/>
</dbReference>
<evidence type="ECO:0000313" key="13">
    <source>
        <dbReference type="EMBL" id="KAB7833927.1"/>
    </source>
</evidence>
<dbReference type="EC" id="2.7.7.70" evidence="2"/>
<dbReference type="InterPro" id="IPR011611">
    <property type="entry name" value="PfkB_dom"/>
</dbReference>
<sequence>MNTDLPRLLDRIAGLRVLVIGDVILDTYVWGATSGLCRESPVPAVTLTSVAHQCGGAANVAVNLRALGAEPVLLSATGDDRAGRRLREALRARDVDTGGLLVQPGRTTVTKRRVMADGQMLLRLDEGGEHPLPVATDTGSRLLERAAGLLPAVDAVIVSDYGYGVWEPDTVARLAAHRELGPSTLVVDSRRPARFTALRASAVKPNHAEALRLLDAGEPPPGPARADWSAALGDRLLRLTGAERVALTLDADGSLLFERDRPPVRTFARGSRAPVTAAVGAGDAFTAALTLALAAGADSAVAAELASAAAGTAVGAPGTSTCDADELRRLLGGTGKVCRTGTLPARLLDPAARDRRVVFTNGCFDLLHGGHVSCLSRAKELGDLLVVGVNSDASVRRLKGPRRPVIPLAERMRVLAALSCVDLVVPFDDDSPAALIEALRPEVYAKGGDYTLATLPEAPLVQRLGGVVHLLPSVADTSTTDIIRRIHALSRTGEGDTP</sequence>
<protein>
    <recommendedName>
        <fullName evidence="2">D-glycero-beta-D-manno-heptose 1-phosphate adenylyltransferase</fullName>
        <ecNumber evidence="2">2.7.7.70</ecNumber>
    </recommendedName>
</protein>
<evidence type="ECO:0000256" key="4">
    <source>
        <dbReference type="ARBA" id="ARBA00022695"/>
    </source>
</evidence>
<dbReference type="GO" id="GO:0033785">
    <property type="term" value="F:heptose 7-phosphate kinase activity"/>
    <property type="evidence" value="ECO:0007669"/>
    <property type="project" value="TreeGrafter"/>
</dbReference>
<feature type="domain" description="Cytidyltransferase-like" evidence="12">
    <location>
        <begin position="359"/>
        <end position="485"/>
    </location>
</feature>
<dbReference type="GO" id="GO:0009244">
    <property type="term" value="P:lipopolysaccharide core region biosynthetic process"/>
    <property type="evidence" value="ECO:0007669"/>
    <property type="project" value="UniProtKB-UniPathway"/>
</dbReference>
<dbReference type="Gene3D" id="3.40.50.620">
    <property type="entry name" value="HUPs"/>
    <property type="match status" value="1"/>
</dbReference>
<evidence type="ECO:0000256" key="7">
    <source>
        <dbReference type="ARBA" id="ARBA00022840"/>
    </source>
</evidence>
<evidence type="ECO:0000256" key="2">
    <source>
        <dbReference type="ARBA" id="ARBA00012519"/>
    </source>
</evidence>
<dbReference type="Proteomes" id="UP000327000">
    <property type="component" value="Unassembled WGS sequence"/>
</dbReference>
<keyword evidence="9" id="KW-0119">Carbohydrate metabolism</keyword>
<evidence type="ECO:0000256" key="6">
    <source>
        <dbReference type="ARBA" id="ARBA00022777"/>
    </source>
</evidence>
<feature type="domain" description="Carbohydrate kinase PfkB" evidence="11">
    <location>
        <begin position="16"/>
        <end position="322"/>
    </location>
</feature>
<dbReference type="InterPro" id="IPR004821">
    <property type="entry name" value="Cyt_trans-like"/>
</dbReference>
<dbReference type="PANTHER" id="PTHR46969">
    <property type="entry name" value="BIFUNCTIONAL PROTEIN HLDE"/>
    <property type="match status" value="1"/>
</dbReference>
<dbReference type="EMBL" id="VOKX01000122">
    <property type="protein sequence ID" value="KAB7833927.1"/>
    <property type="molecule type" value="Genomic_DNA"/>
</dbReference>
<evidence type="ECO:0000256" key="8">
    <source>
        <dbReference type="ARBA" id="ARBA00023268"/>
    </source>
</evidence>
<keyword evidence="4 13" id="KW-0548">Nucleotidyltransferase</keyword>
<dbReference type="UniPathway" id="UPA00958"/>
<comment type="pathway">
    <text evidence="1">Bacterial outer membrane biogenesis; LPS core biosynthesis.</text>
</comment>
<dbReference type="GO" id="GO:0005524">
    <property type="term" value="F:ATP binding"/>
    <property type="evidence" value="ECO:0007669"/>
    <property type="project" value="UniProtKB-KW"/>
</dbReference>